<dbReference type="PIRSF" id="PIRSF000294">
    <property type="entry name" value="Cytochrome-c_peroxidase"/>
    <property type="match status" value="1"/>
</dbReference>
<evidence type="ECO:0000256" key="6">
    <source>
        <dbReference type="ARBA" id="ARBA00023002"/>
    </source>
</evidence>
<dbReference type="InterPro" id="IPR051395">
    <property type="entry name" value="Cytochrome_c_Peroxidase/MauG"/>
</dbReference>
<dbReference type="RefSeq" id="WP_305748968.1">
    <property type="nucleotide sequence ID" value="NZ_JAUZEE010000003.1"/>
</dbReference>
<dbReference type="EMBL" id="JAUZEE010000003">
    <property type="protein sequence ID" value="MDP4300410.1"/>
    <property type="molecule type" value="Genomic_DNA"/>
</dbReference>
<keyword evidence="2 8" id="KW-0349">Heme</keyword>
<dbReference type="InterPro" id="IPR009056">
    <property type="entry name" value="Cyt_c-like_dom"/>
</dbReference>
<evidence type="ECO:0000313" key="10">
    <source>
        <dbReference type="EMBL" id="MDP4300410.1"/>
    </source>
</evidence>
<sequence length="304" mass="32859">MGRISALPAIQHPADNPTSPAKVALGAQLFMDKRLSGSGNTNCQSCHYRQLGWTDANVLSKRDNGDLNTRHTPSLYNVGHQSIWYWDGRAASMEAQTLAAWRNQMSVDPAVAAARINAVPAYASQFQAVYGAPASPDTIVKSLTAYLRTKNSENAPWDRYEMGDVNAVSQEAVEGWALFSGKGGCTACHAPPFYGNSTFFNIGLEHGKAKPDVGRFNVTKNEADRGAFKTPSLRSVALGAPYFHDGQTATLKEAVRYMASGGKPDPNRSPLLQPRNLSEAEIDKIVAFLTSLTSTEPWVAAEVP</sequence>
<organism evidence="10 11">
    <name type="scientific">Leptothrix discophora</name>
    <dbReference type="NCBI Taxonomy" id="89"/>
    <lineage>
        <taxon>Bacteria</taxon>
        <taxon>Pseudomonadati</taxon>
        <taxon>Pseudomonadota</taxon>
        <taxon>Betaproteobacteria</taxon>
        <taxon>Burkholderiales</taxon>
        <taxon>Sphaerotilaceae</taxon>
        <taxon>Leptothrix</taxon>
    </lineage>
</organism>
<evidence type="ECO:0000313" key="11">
    <source>
        <dbReference type="Proteomes" id="UP001235760"/>
    </source>
</evidence>
<evidence type="ECO:0000259" key="9">
    <source>
        <dbReference type="PROSITE" id="PS51007"/>
    </source>
</evidence>
<dbReference type="SUPFAM" id="SSF46626">
    <property type="entry name" value="Cytochrome c"/>
    <property type="match status" value="2"/>
</dbReference>
<gene>
    <name evidence="10" type="ORF">Q8X39_07150</name>
</gene>
<dbReference type="Pfam" id="PF00034">
    <property type="entry name" value="Cytochrom_C"/>
    <property type="match status" value="1"/>
</dbReference>
<name>A0ABT9G1P0_LEPDI</name>
<dbReference type="PROSITE" id="PS51007">
    <property type="entry name" value="CYTC"/>
    <property type="match status" value="2"/>
</dbReference>
<evidence type="ECO:0000256" key="8">
    <source>
        <dbReference type="PROSITE-ProRule" id="PRU00433"/>
    </source>
</evidence>
<dbReference type="PANTHER" id="PTHR30600">
    <property type="entry name" value="CYTOCHROME C PEROXIDASE-RELATED"/>
    <property type="match status" value="1"/>
</dbReference>
<dbReference type="InterPro" id="IPR026259">
    <property type="entry name" value="MauG/Cytc_peroxidase"/>
</dbReference>
<dbReference type="InterPro" id="IPR036909">
    <property type="entry name" value="Cyt_c-like_dom_sf"/>
</dbReference>
<keyword evidence="11" id="KW-1185">Reference proteome</keyword>
<dbReference type="GO" id="GO:0004601">
    <property type="term" value="F:peroxidase activity"/>
    <property type="evidence" value="ECO:0007669"/>
    <property type="project" value="UniProtKB-KW"/>
</dbReference>
<dbReference type="InterPro" id="IPR004852">
    <property type="entry name" value="Di-haem_cyt_c_peroxidsae"/>
</dbReference>
<evidence type="ECO:0000256" key="3">
    <source>
        <dbReference type="ARBA" id="ARBA00022723"/>
    </source>
</evidence>
<feature type="domain" description="Cytochrome c" evidence="9">
    <location>
        <begin position="170"/>
        <end position="293"/>
    </location>
</feature>
<comment type="caution">
    <text evidence="10">The sequence shown here is derived from an EMBL/GenBank/DDBJ whole genome shotgun (WGS) entry which is preliminary data.</text>
</comment>
<dbReference type="Pfam" id="PF03150">
    <property type="entry name" value="CCP_MauG"/>
    <property type="match status" value="1"/>
</dbReference>
<comment type="subcellular location">
    <subcellularLocation>
        <location evidence="1">Periplasm</location>
    </subcellularLocation>
</comment>
<feature type="domain" description="Cytochrome c" evidence="9">
    <location>
        <begin position="21"/>
        <end position="127"/>
    </location>
</feature>
<evidence type="ECO:0000256" key="2">
    <source>
        <dbReference type="ARBA" id="ARBA00022617"/>
    </source>
</evidence>
<reference evidence="10 11" key="1">
    <citation type="submission" date="2023-08" db="EMBL/GenBank/DDBJ databases">
        <authorList>
            <person name="Roldan D.M."/>
            <person name="Menes R.J."/>
        </authorList>
    </citation>
    <scope>NUCLEOTIDE SEQUENCE [LARGE SCALE GENOMIC DNA]</scope>
    <source>
        <strain evidence="10 11">CCM 2812</strain>
    </source>
</reference>
<dbReference type="Gene3D" id="1.10.760.10">
    <property type="entry name" value="Cytochrome c-like domain"/>
    <property type="match status" value="2"/>
</dbReference>
<keyword evidence="10" id="KW-0575">Peroxidase</keyword>
<keyword evidence="4" id="KW-0732">Signal</keyword>
<proteinExistence type="predicted"/>
<dbReference type="Proteomes" id="UP001235760">
    <property type="component" value="Unassembled WGS sequence"/>
</dbReference>
<keyword evidence="3 8" id="KW-0479">Metal-binding</keyword>
<keyword evidence="6" id="KW-0560">Oxidoreductase</keyword>
<keyword evidence="5" id="KW-0574">Periplasm</keyword>
<evidence type="ECO:0000256" key="5">
    <source>
        <dbReference type="ARBA" id="ARBA00022764"/>
    </source>
</evidence>
<evidence type="ECO:0000256" key="7">
    <source>
        <dbReference type="ARBA" id="ARBA00023004"/>
    </source>
</evidence>
<protein>
    <submittedName>
        <fullName evidence="10">Cytochrome c peroxidase</fullName>
    </submittedName>
</protein>
<evidence type="ECO:0000256" key="4">
    <source>
        <dbReference type="ARBA" id="ARBA00022729"/>
    </source>
</evidence>
<accession>A0ABT9G1P0</accession>
<keyword evidence="7 8" id="KW-0408">Iron</keyword>
<evidence type="ECO:0000256" key="1">
    <source>
        <dbReference type="ARBA" id="ARBA00004418"/>
    </source>
</evidence>